<evidence type="ECO:0000256" key="2">
    <source>
        <dbReference type="ARBA" id="ARBA00022692"/>
    </source>
</evidence>
<name>A0ABT8T999_9GAMM</name>
<accession>A0ABT8T999</accession>
<sequence length="3275" mass="337191">MPGDGEGVSVKALQGVGWYRTSDGQVLRLSESDVVPAEGRFILAKDARITLDFAGQQIREFVGPGTIVIDWAPPEAPDPDGPTPFTIDPDSQNPQSQPPGQQTPPEDDQPVSQGWHYVVVLKRVGEELEGARSLGLFQLLDSESLGEDAARRFGEEPDPGPGPDPDPDPDPDPGPGPTPPVPNRPPQTEDLFFTIDEDTTLDSDIPGFDPDGDPLVYEVIVQPQNGSVILDSQTGAFEYVPNADYHGPDQFEVTVSDGRRSATQTTYIDVLPVNDPPQAQDLYLVTPEDTPIPGEVLASDIDGDTLNYTVVDAPDFGSVAFDASTGGFTYTPGPDYVGEDQFTVLVDDGNGGTVEAVVYIAVTPEEDPAVITGDDLGAVTEDDSEPDLLDQGQLLISDPDAGEGAFDPASVAPVGEVLGSLTLDSSGLWQYQLANAEAQYLAEGEVREELFTLASVDGTPATVTVTVTGVNDAPELYLDTGDSDSASLTETNEPLDATGTLTSGDVDVRDTVSAAVVDLRVSGNSGGLSNAALLAMLSVDSADVIASADTEGQVSWAFDSANQSFDYLPEGDRLTLEYTVGVTDSFGATAEHPVTITITGTNDAPVFTGGDRGLVTEDADDPDLMYTGQLTGYDPDGNETAIDDSVAPIPQGSVLGGLVINASGAWTYTLANADVQYLAQNQLRTEQFLVTTVDGTQHAITVVIRGVNDVPEITLEAGDSDTLSLTEADAGLTGGGTLSVADIDIRDSVTPQVTDVSASIDGAFDQATLLAMLSVDAGAVIVSGGTTGILHWTFDSTDETFSVLPDGVDYTLTYTVVVTDSAGGTDTHEVTVTITGTNDEPVFTGGDRGAVTEDVDVQAGDLLTDAAQLTGFDPDYGEAEIDTAVAPLPLGNVLGTFSIQSDGNWEYTVDNALTQYLAVGQTRLEVFQVTTIDGATHPIVITLTGTNDAPLISVQAGDAELASVSETDTTLTASGTLSVADVDVRDSVTPAVDSVSVTSGNDNGIDNGILFAMLSVDATAVIANGDTSGSIQWQFDSGTEYFNYLGFGDSLELTYTVSVDDGNGGNDTQDVVITINGSNDAPVPSGAGLPDQTSEDLETIATVDVSGAFADIDVGDSLTYSAVGLPAGLSISAAGEITGTLDNSASVTSPYTVEVTATDSQGATTSVSFTWTVTNPAPDFIDETTGIDDDTYEYEVYEGLITGTAIINASDPDGDDLSYSIVAGNDDGLFAMDAVTGEMSITRALDDPDLGVRELVIQADDGEGGIDLGSVVVTLLNVNDPPNVYPDTGQVNEDDSLEARVPTPFDVDSPIDPTGYELVSDAGITGGVLVFNTDGSYSFDTNGDFEFLAAGETASVSFTYRLQDSEPDIDSNPVFSAPATITIEVLGVNDAPTFGGVDTGSVTEDSGTYEATGTLTVTDIDNGESAIDNTRTPVSVGSNLGALAIAANGEWTYSVDNADLQYLAEGQTREDVFTVFSVDGTEHQITVTLQGVNDIPTISVGGGDRDSATLVETDAVISTNGQLSVADVDVTDEVTPSVTSVSVISGNDNGIANATFLAMLSVDATAVIAAGTTAGKINWEFDSNADDIFDYLSANDNLVLEYLVTATDGEGVSDSHTVTIVIGGTNDEPEVLDDAVNSDEDTLYNGVVPIAIDDDGTVESYTTAGSPALPAGIFSFNADGTYSVNPVGSYDYLAAGETTDLVFSYRALDDLGAVSDFGQITVTIVGVDDPTQVSSGSGTVREDTTLNTSGQLSVFDIDNPDMAFVADTYSDAYGTLTVAADGSWSYTLNQNATVDALSIGQTFSQAYTVNLTDGGDSATTNDDNITTTVTINIQGINDRPIVDDFLFTVPEDQDLNLQAVSGSDIDGTIFAYGLRSNVAEGILTFQPNGDFRFETNGEFNNLAAGEFRDVIFTYAAADNNGAVSESGTVTIRVTGVDNAPVIGTGSGSVVEDTQPTTTGAIAANDVDNPDLEFVADSYSGIYGDLTVNADGSWSYTLRTNDVDPLDQGDSQIDTIAGIVLSDGSITSVSIDITGTNDAPTLVTPTIALTVGENDTLTGEPLSAITDIDADDTLGGYYLVDSSQFPAGTLVFNTAGSFDFDPVFAFNDLEDGESAALSFTYQGFDSYGALSDVGTVTITITGTSDGGTDNANSGVVVEGDAPDVVTVSGGPIDNGTSSAGTYPDGSGYGELIVNPDGTWTYELDPDAAESLAPGDQVTVNIPTGGTGSVDITIVGTNDEPVVENLACGLVTTGENSVVTGSLTGSDIDGTVVTYEVADASGLQGGSLTIDSNGDFTFDPGTAFDHLDAGDEQQVSFTFRAIDNNGAVSNVGAGCITVTGEDDPPALFPDSGSVIEDDAGSNSASGILVYTDVDDDDVGGGSVTFTPQTDVAGTYGTFNLDANGNWSYTLDNNDSDTDALNVGDQVTDVFAINASNGDSTTVTVTVTGANDVPVIDSGDPNITATVDEDNLLDGTLPEATDVDSRARIAGYIQNGDLTYVSDGTPAPGELIFYADGTYSFDPRGFYDYLPDGESTAVQFSFSAVDNDSGVSAQQTVIITITGVDDAPVITADTVTITEDDANPAASGTLSASDPDDDTVLTFTPATVAGTYGSLTIDANGNWSYSLDESAQTLAGGETGTDTITVNVSDGSTTTVTVNITGINDVPTSDDITVTLDEDSTLNEVVPAAVDVDGNVTAYRLVGGSFSGPGALSVNTDGSYSYDPGDSFQGLDAGDSATVTFQYIVQDNNDGISDPVTVTIEVTGVNDTPTSTVIGNQSSNEGGVISLDVSGNFSDVDEDNVFVYSATGLPASLSIDAATGVISGTLDSDAAAGSPYTVEVTATDSQGVTVSRTFTWTVNNPAPDFIGETSGNDDDTYSFDVNEDDTLGLGVGTVTASDPDNDALTYSIVSGNSAGLFVLDSATGALSLAQTLGDAEVGSYALQVLVDDGEGGTDTATVNINVNNINDAPVADSNTLTVDEESTATPLGLAAPSDADGDSLIITVTGLPGVGEVTLADGSVVGLSDTLTQAQLTGLLYNAPDDLAAIATEVFAYTVDDGQGETNSVQTGSVEITVNPVNDAPVAVDDTVAAVPNDSAGYTIDVLANDTDADGDPLSVTLASAQSGSVTINPDGTLNYVPDPDFVGEDRIIYQVSDPSGASDFGRVDVTVTAAGMMAQLFELLANSPGTELGAYGLWGKARFGGGKEAVSSSRLGLADLLEDSGADWLGRLMGGDSDGPSAVGAPLDLSARPTGGASHFGAATDGEFARFMDYQPGTIDY</sequence>
<dbReference type="Pfam" id="PF05345">
    <property type="entry name" value="He_PIG"/>
    <property type="match status" value="2"/>
</dbReference>
<keyword evidence="7" id="KW-0472">Membrane</keyword>
<evidence type="ECO:0000256" key="6">
    <source>
        <dbReference type="ARBA" id="ARBA00022989"/>
    </source>
</evidence>
<evidence type="ECO:0000313" key="11">
    <source>
        <dbReference type="Proteomes" id="UP001168380"/>
    </source>
</evidence>
<organism evidence="10 11">
    <name type="scientific">Gilvimarinus algae</name>
    <dbReference type="NCBI Taxonomy" id="3058037"/>
    <lineage>
        <taxon>Bacteria</taxon>
        <taxon>Pseudomonadati</taxon>
        <taxon>Pseudomonadota</taxon>
        <taxon>Gammaproteobacteria</taxon>
        <taxon>Cellvibrionales</taxon>
        <taxon>Cellvibrionaceae</taxon>
        <taxon>Gilvimarinus</taxon>
    </lineage>
</organism>
<dbReference type="Gene3D" id="2.60.40.2810">
    <property type="match status" value="2"/>
</dbReference>
<comment type="caution">
    <text evidence="10">The sequence shown here is derived from an EMBL/GenBank/DDBJ whole genome shotgun (WGS) entry which is preliminary data.</text>
</comment>
<evidence type="ECO:0000256" key="8">
    <source>
        <dbReference type="SAM" id="MobiDB-lite"/>
    </source>
</evidence>
<comment type="subcellular location">
    <subcellularLocation>
        <location evidence="1">Membrane</location>
    </subcellularLocation>
</comment>
<dbReference type="Gene3D" id="2.60.40.10">
    <property type="entry name" value="Immunoglobulins"/>
    <property type="match status" value="10"/>
</dbReference>
<evidence type="ECO:0000256" key="7">
    <source>
        <dbReference type="ARBA" id="ARBA00023136"/>
    </source>
</evidence>
<dbReference type="Pfam" id="PF17963">
    <property type="entry name" value="Big_9"/>
    <property type="match status" value="4"/>
</dbReference>
<keyword evidence="2" id="KW-0812">Transmembrane</keyword>
<dbReference type="PROSITE" id="PS50268">
    <property type="entry name" value="CADHERIN_2"/>
    <property type="match status" value="4"/>
</dbReference>
<dbReference type="Proteomes" id="UP001168380">
    <property type="component" value="Unassembled WGS sequence"/>
</dbReference>
<dbReference type="InterPro" id="IPR006644">
    <property type="entry name" value="Cadg"/>
</dbReference>
<protein>
    <submittedName>
        <fullName evidence="10">VCBS domain-containing protein</fullName>
    </submittedName>
</protein>
<dbReference type="PANTHER" id="PTHR24025:SF23">
    <property type="entry name" value="NEURAL-CADHERIN"/>
    <property type="match status" value="1"/>
</dbReference>
<dbReference type="NCBIfam" id="NF012211">
    <property type="entry name" value="tand_rpt_95"/>
    <property type="match status" value="5"/>
</dbReference>
<dbReference type="CDD" id="cd11304">
    <property type="entry name" value="Cadherin_repeat"/>
    <property type="match status" value="2"/>
</dbReference>
<feature type="domain" description="Cadherin" evidence="9">
    <location>
        <begin position="1306"/>
        <end position="1394"/>
    </location>
</feature>
<dbReference type="Pfam" id="PF00028">
    <property type="entry name" value="Cadherin"/>
    <property type="match status" value="1"/>
</dbReference>
<evidence type="ECO:0000256" key="1">
    <source>
        <dbReference type="ARBA" id="ARBA00004370"/>
    </source>
</evidence>
<feature type="compositionally biased region" description="Pro residues" evidence="8">
    <location>
        <begin position="172"/>
        <end position="185"/>
    </location>
</feature>
<keyword evidence="11" id="KW-1185">Reference proteome</keyword>
<dbReference type="InterPro" id="IPR015919">
    <property type="entry name" value="Cadherin-like_sf"/>
</dbReference>
<dbReference type="SMART" id="SM00112">
    <property type="entry name" value="CA"/>
    <property type="match status" value="4"/>
</dbReference>
<keyword evidence="6" id="KW-1133">Transmembrane helix</keyword>
<dbReference type="PRINTS" id="PR00205">
    <property type="entry name" value="CADHERIN"/>
</dbReference>
<evidence type="ECO:0000256" key="4">
    <source>
        <dbReference type="ARBA" id="ARBA00022837"/>
    </source>
</evidence>
<dbReference type="RefSeq" id="WP_302710677.1">
    <property type="nucleotide sequence ID" value="NZ_JAULRT010000015.1"/>
</dbReference>
<keyword evidence="5" id="KW-0130">Cell adhesion</keyword>
<evidence type="ECO:0000259" key="9">
    <source>
        <dbReference type="PROSITE" id="PS50268"/>
    </source>
</evidence>
<keyword evidence="4" id="KW-0106">Calcium</keyword>
<evidence type="ECO:0000256" key="3">
    <source>
        <dbReference type="ARBA" id="ARBA00022737"/>
    </source>
</evidence>
<dbReference type="InterPro" id="IPR002126">
    <property type="entry name" value="Cadherin-like_dom"/>
</dbReference>
<keyword evidence="3" id="KW-0677">Repeat</keyword>
<dbReference type="SMART" id="SM00736">
    <property type="entry name" value="CADG"/>
    <property type="match status" value="3"/>
</dbReference>
<feature type="region of interest" description="Disordered" evidence="8">
    <location>
        <begin position="151"/>
        <end position="189"/>
    </location>
</feature>
<feature type="domain" description="Cadherin" evidence="9">
    <location>
        <begin position="2870"/>
        <end position="2968"/>
    </location>
</feature>
<dbReference type="EMBL" id="JAULRT010000015">
    <property type="protein sequence ID" value="MDO3380553.1"/>
    <property type="molecule type" value="Genomic_DNA"/>
</dbReference>
<evidence type="ECO:0000256" key="5">
    <source>
        <dbReference type="ARBA" id="ARBA00022889"/>
    </source>
</evidence>
<proteinExistence type="predicted"/>
<dbReference type="Gene3D" id="2.60.40.3440">
    <property type="match status" value="1"/>
</dbReference>
<dbReference type="InterPro" id="IPR040853">
    <property type="entry name" value="RapA2_cadherin-like"/>
</dbReference>
<feature type="domain" description="Cadherin" evidence="9">
    <location>
        <begin position="2665"/>
        <end position="2768"/>
    </location>
</feature>
<dbReference type="InterPro" id="IPR050971">
    <property type="entry name" value="Cadherin-domain_protein"/>
</dbReference>
<feature type="region of interest" description="Disordered" evidence="8">
    <location>
        <begin position="481"/>
        <end position="501"/>
    </location>
</feature>
<dbReference type="InterPro" id="IPR010221">
    <property type="entry name" value="VCBS_dom"/>
</dbReference>
<dbReference type="SUPFAM" id="SSF49313">
    <property type="entry name" value="Cadherin-like"/>
    <property type="match status" value="6"/>
</dbReference>
<dbReference type="Pfam" id="PF17803">
    <property type="entry name" value="Cadherin_4"/>
    <property type="match status" value="14"/>
</dbReference>
<feature type="compositionally biased region" description="Low complexity" evidence="8">
    <location>
        <begin position="92"/>
        <end position="104"/>
    </location>
</feature>
<dbReference type="PANTHER" id="PTHR24025">
    <property type="entry name" value="DESMOGLEIN FAMILY MEMBER"/>
    <property type="match status" value="1"/>
</dbReference>
<gene>
    <name evidence="10" type="ORF">QWI16_00065</name>
</gene>
<dbReference type="InterPro" id="IPR013783">
    <property type="entry name" value="Ig-like_fold"/>
</dbReference>
<dbReference type="NCBIfam" id="TIGR01965">
    <property type="entry name" value="VCBS_repeat"/>
    <property type="match status" value="19"/>
</dbReference>
<reference evidence="10" key="1">
    <citation type="submission" date="2023-07" db="EMBL/GenBank/DDBJ databases">
        <title>Gilvimarinus algae sp. nov., isolated from the surface of Kelp.</title>
        <authorList>
            <person name="Sun Y.Y."/>
            <person name="Gong Y."/>
            <person name="Du Z.J."/>
        </authorList>
    </citation>
    <scope>NUCLEOTIDE SEQUENCE</scope>
    <source>
        <strain evidence="10">SDUM040014</strain>
    </source>
</reference>
<feature type="region of interest" description="Disordered" evidence="8">
    <location>
        <begin position="69"/>
        <end position="111"/>
    </location>
</feature>
<dbReference type="Gene3D" id="2.60.40.60">
    <property type="entry name" value="Cadherins"/>
    <property type="match status" value="2"/>
</dbReference>
<feature type="compositionally biased region" description="Polar residues" evidence="8">
    <location>
        <begin position="483"/>
        <end position="492"/>
    </location>
</feature>
<feature type="domain" description="Cadherin" evidence="9">
    <location>
        <begin position="1188"/>
        <end position="1284"/>
    </location>
</feature>
<evidence type="ECO:0000313" key="10">
    <source>
        <dbReference type="EMBL" id="MDO3380553.1"/>
    </source>
</evidence>